<keyword evidence="3" id="KW-1185">Reference proteome</keyword>
<reference evidence="2 3" key="1">
    <citation type="submission" date="2016-10" db="EMBL/GenBank/DDBJ databases">
        <authorList>
            <person name="de Groot N.N."/>
        </authorList>
    </citation>
    <scope>NUCLEOTIDE SEQUENCE [LARGE SCALE GENOMIC DNA]</scope>
    <source>
        <strain evidence="2 3">BH539</strain>
    </source>
</reference>
<organism evidence="2 3">
    <name type="scientific">Onishia taeanensis</name>
    <dbReference type="NCBI Taxonomy" id="284577"/>
    <lineage>
        <taxon>Bacteria</taxon>
        <taxon>Pseudomonadati</taxon>
        <taxon>Pseudomonadota</taxon>
        <taxon>Gammaproteobacteria</taxon>
        <taxon>Oceanospirillales</taxon>
        <taxon>Halomonadaceae</taxon>
        <taxon>Onishia</taxon>
    </lineage>
</organism>
<dbReference type="Pfam" id="PF11174">
    <property type="entry name" value="DUF2970"/>
    <property type="match status" value="1"/>
</dbReference>
<keyword evidence="1" id="KW-0812">Transmembrane</keyword>
<keyword evidence="1" id="KW-0472">Membrane</keyword>
<gene>
    <name evidence="2" type="ORF">SAMN05216571_103299</name>
</gene>
<evidence type="ECO:0000313" key="3">
    <source>
        <dbReference type="Proteomes" id="UP000198641"/>
    </source>
</evidence>
<dbReference type="Proteomes" id="UP000198641">
    <property type="component" value="Unassembled WGS sequence"/>
</dbReference>
<accession>A0A1G7QJZ7</accession>
<feature type="transmembrane region" description="Helical" evidence="1">
    <location>
        <begin position="31"/>
        <end position="56"/>
    </location>
</feature>
<proteinExistence type="predicted"/>
<evidence type="ECO:0000256" key="1">
    <source>
        <dbReference type="SAM" id="Phobius"/>
    </source>
</evidence>
<keyword evidence="1" id="KW-1133">Transmembrane helix</keyword>
<evidence type="ECO:0008006" key="4">
    <source>
        <dbReference type="Google" id="ProtNLM"/>
    </source>
</evidence>
<protein>
    <recommendedName>
        <fullName evidence="4">DUF2970 family protein</fullName>
    </recommendedName>
</protein>
<dbReference type="OrthoDB" id="5625885at2"/>
<name>A0A1G7QJZ7_9GAMM</name>
<dbReference type="InterPro" id="IPR021344">
    <property type="entry name" value="DUF2970"/>
</dbReference>
<dbReference type="EMBL" id="FNCI01000003">
    <property type="protein sequence ID" value="SDF98795.1"/>
    <property type="molecule type" value="Genomic_DNA"/>
</dbReference>
<sequence length="57" mass="6344">MWQVIKSVLAAFFGVQKEQQRKKDFEEGKPVTFIIVGLLMALVLVVGVFMLAMSAAE</sequence>
<dbReference type="STRING" id="284577.SAMN05216571_103299"/>
<evidence type="ECO:0000313" key="2">
    <source>
        <dbReference type="EMBL" id="SDF98795.1"/>
    </source>
</evidence>
<dbReference type="RefSeq" id="WP_092524165.1">
    <property type="nucleotide sequence ID" value="NZ_FNCI01000003.1"/>
</dbReference>
<dbReference type="AlphaFoldDB" id="A0A1G7QJZ7"/>